<dbReference type="Proteomes" id="UP001176961">
    <property type="component" value="Unassembled WGS sequence"/>
</dbReference>
<evidence type="ECO:0000313" key="2">
    <source>
        <dbReference type="Proteomes" id="UP001176961"/>
    </source>
</evidence>
<keyword evidence="2" id="KW-1185">Reference proteome</keyword>
<organism evidence="1 2">
    <name type="scientific">Cylicocyclus nassatus</name>
    <name type="common">Nematode worm</name>
    <dbReference type="NCBI Taxonomy" id="53992"/>
    <lineage>
        <taxon>Eukaryota</taxon>
        <taxon>Metazoa</taxon>
        <taxon>Ecdysozoa</taxon>
        <taxon>Nematoda</taxon>
        <taxon>Chromadorea</taxon>
        <taxon>Rhabditida</taxon>
        <taxon>Rhabditina</taxon>
        <taxon>Rhabditomorpha</taxon>
        <taxon>Strongyloidea</taxon>
        <taxon>Strongylidae</taxon>
        <taxon>Cylicocyclus</taxon>
    </lineage>
</organism>
<protein>
    <submittedName>
        <fullName evidence="1">Uncharacterized protein</fullName>
    </submittedName>
</protein>
<dbReference type="EMBL" id="CATQJL010000316">
    <property type="protein sequence ID" value="CAJ0606886.1"/>
    <property type="molecule type" value="Genomic_DNA"/>
</dbReference>
<sequence>MSLDSAIDSIYSRTNWRKKRCMFRTNGMMFFVAQLHYEHIVLAVFQRKIVTHNQKLPKEMKLLILVFAILAIVGAAEEEIKCDANKKCPPKYVCSSDGTCLYRCPTYVPERVPTGCRLKNFTDRRGCERVKIGSSFHLRHCALVQVTTHISPSGMTQSGRHHMRRKPSRSVVCRPVPALCHHTMKLLVVVCALLACNVGEKISCDEKTPCPAGNVCIDQICTRYRCPMYVPARPRPGCRVKVTTDKMGCNHPSIICDKQNVK</sequence>
<gene>
    <name evidence="1" type="ORF">CYNAS_LOCUS18869</name>
</gene>
<comment type="caution">
    <text evidence="1">The sequence shown here is derived from an EMBL/GenBank/DDBJ whole genome shotgun (WGS) entry which is preliminary data.</text>
</comment>
<accession>A0AA36H9Y9</accession>
<proteinExistence type="predicted"/>
<name>A0AA36H9Y9_CYLNA</name>
<evidence type="ECO:0000313" key="1">
    <source>
        <dbReference type="EMBL" id="CAJ0606886.1"/>
    </source>
</evidence>
<reference evidence="1" key="1">
    <citation type="submission" date="2023-07" db="EMBL/GenBank/DDBJ databases">
        <authorList>
            <consortium name="CYATHOMIX"/>
        </authorList>
    </citation>
    <scope>NUCLEOTIDE SEQUENCE</scope>
    <source>
        <strain evidence="1">N/A</strain>
    </source>
</reference>
<dbReference type="AlphaFoldDB" id="A0AA36H9Y9"/>